<dbReference type="Proteomes" id="UP001500266">
    <property type="component" value="Unassembled WGS sequence"/>
</dbReference>
<dbReference type="InterPro" id="IPR050141">
    <property type="entry name" value="GCL_type2/YbdK_subfam"/>
</dbReference>
<dbReference type="RefSeq" id="WP_345020246.1">
    <property type="nucleotide sequence ID" value="NZ_BAABDO010000025.1"/>
</dbReference>
<name>A0ABP7YNA5_9ACTN</name>
<dbReference type="PANTHER" id="PTHR36510">
    <property type="entry name" value="GLUTAMATE--CYSTEINE LIGASE 2-RELATED"/>
    <property type="match status" value="1"/>
</dbReference>
<dbReference type="InterPro" id="IPR006336">
    <property type="entry name" value="GCS2"/>
</dbReference>
<dbReference type="PANTHER" id="PTHR36510:SF3">
    <property type="entry name" value="CONSERVED PROTEIN"/>
    <property type="match status" value="1"/>
</dbReference>
<gene>
    <name evidence="2" type="ORF">GCM10022416_22720</name>
</gene>
<evidence type="ECO:0000313" key="2">
    <source>
        <dbReference type="EMBL" id="GAA4137859.1"/>
    </source>
</evidence>
<accession>A0ABP7YNA5</accession>
<dbReference type="SUPFAM" id="SSF55931">
    <property type="entry name" value="Glutamine synthetase/guanido kinase"/>
    <property type="match status" value="1"/>
</dbReference>
<dbReference type="InterPro" id="IPR016602">
    <property type="entry name" value="UCP012666"/>
</dbReference>
<dbReference type="EMBL" id="BAABDO010000025">
    <property type="protein sequence ID" value="GAA4137859.1"/>
    <property type="molecule type" value="Genomic_DNA"/>
</dbReference>
<dbReference type="Pfam" id="PF04107">
    <property type="entry name" value="GCS2"/>
    <property type="match status" value="1"/>
</dbReference>
<proteinExistence type="predicted"/>
<comment type="catalytic activity">
    <reaction evidence="1">
        <text>L-cysteine + L-glutamate + ATP = gamma-L-glutamyl-L-cysteine + ADP + phosphate + H(+)</text>
        <dbReference type="Rhea" id="RHEA:13285"/>
        <dbReference type="ChEBI" id="CHEBI:15378"/>
        <dbReference type="ChEBI" id="CHEBI:29985"/>
        <dbReference type="ChEBI" id="CHEBI:30616"/>
        <dbReference type="ChEBI" id="CHEBI:35235"/>
        <dbReference type="ChEBI" id="CHEBI:43474"/>
        <dbReference type="ChEBI" id="CHEBI:58173"/>
        <dbReference type="ChEBI" id="CHEBI:456216"/>
        <dbReference type="EC" id="6.3.2.2"/>
    </reaction>
</comment>
<organism evidence="2 3">
    <name type="scientific">Actinomadura keratinilytica</name>
    <dbReference type="NCBI Taxonomy" id="547461"/>
    <lineage>
        <taxon>Bacteria</taxon>
        <taxon>Bacillati</taxon>
        <taxon>Actinomycetota</taxon>
        <taxon>Actinomycetes</taxon>
        <taxon>Streptosporangiales</taxon>
        <taxon>Thermomonosporaceae</taxon>
        <taxon>Actinomadura</taxon>
    </lineage>
</organism>
<evidence type="ECO:0000313" key="3">
    <source>
        <dbReference type="Proteomes" id="UP001500266"/>
    </source>
</evidence>
<evidence type="ECO:0000256" key="1">
    <source>
        <dbReference type="ARBA" id="ARBA00048819"/>
    </source>
</evidence>
<reference evidence="3" key="1">
    <citation type="journal article" date="2019" name="Int. J. Syst. Evol. Microbiol.">
        <title>The Global Catalogue of Microorganisms (GCM) 10K type strain sequencing project: providing services to taxonomists for standard genome sequencing and annotation.</title>
        <authorList>
            <consortium name="The Broad Institute Genomics Platform"/>
            <consortium name="The Broad Institute Genome Sequencing Center for Infectious Disease"/>
            <person name="Wu L."/>
            <person name="Ma J."/>
        </authorList>
    </citation>
    <scope>NUCLEOTIDE SEQUENCE [LARGE SCALE GENOMIC DNA]</scope>
    <source>
        <strain evidence="3">JCM 17316</strain>
    </source>
</reference>
<keyword evidence="3" id="KW-1185">Reference proteome</keyword>
<sequence>MGRDVAAARISGEDRRRYREKVRRCLDVLARMLGESQFEFERPHIGMEIELNLIDGCGDPQMRNADVLKAIADPAWATELGQFNLEINIPPRTLGGTGTGELENEVLGHLEHADARAHEVGAGLVMIGILPTLRRSDIGEESMSANDRYKMLNDQIFAARGEEMRIDIDGPEPLRMHADCILPEAACTSVQFHLQVSPEQFGAYWNAAQAIAGPQVALAANSPFLFGHRLWDETRITLFEQATDTRPEELKAQGVRPRVWFGERWITSVFDLFEENTRYFPALLPLCDEEDPLDVLERGGIPQLGELMLHNGTVYRWNRPVYAVVDGRPHLRVENRVLPAGPTVADVIANGAFYYGLVRMLAEEERPVWTRMSFGTAEENLHRAARRGLDARLYWPGMGEVHASDLVLRRLLPLAYEGLDRWGVDPARRDRLLGIIEQRCLTRRTGARWQVETVRALEERNGAARPEALRAMVRDYVEAMRSNEPVHTWPVAA</sequence>
<keyword evidence="2" id="KW-0436">Ligase</keyword>
<dbReference type="PIRSF" id="PIRSF012666">
    <property type="entry name" value="UCP012666"/>
    <property type="match status" value="1"/>
</dbReference>
<dbReference type="GO" id="GO:0016874">
    <property type="term" value="F:ligase activity"/>
    <property type="evidence" value="ECO:0007669"/>
    <property type="project" value="UniProtKB-KW"/>
</dbReference>
<protein>
    <submittedName>
        <fullName evidence="2">Glutamate-cysteine ligase family protein</fullName>
    </submittedName>
</protein>
<dbReference type="Gene3D" id="3.30.590.20">
    <property type="match status" value="1"/>
</dbReference>
<dbReference type="InterPro" id="IPR014746">
    <property type="entry name" value="Gln_synth/guanido_kin_cat_dom"/>
</dbReference>
<comment type="caution">
    <text evidence="2">The sequence shown here is derived from an EMBL/GenBank/DDBJ whole genome shotgun (WGS) entry which is preliminary data.</text>
</comment>